<dbReference type="EMBL" id="FWXW01000005">
    <property type="protein sequence ID" value="SMC69814.1"/>
    <property type="molecule type" value="Genomic_DNA"/>
</dbReference>
<reference evidence="1 2" key="1">
    <citation type="submission" date="2017-04" db="EMBL/GenBank/DDBJ databases">
        <authorList>
            <person name="Afonso C.L."/>
            <person name="Miller P.J."/>
            <person name="Scott M.A."/>
            <person name="Spackman E."/>
            <person name="Goraichik I."/>
            <person name="Dimitrov K.M."/>
            <person name="Suarez D.L."/>
            <person name="Swayne D.E."/>
        </authorList>
    </citation>
    <scope>NUCLEOTIDE SEQUENCE [LARGE SCALE GENOMIC DNA]</scope>
    <source>
        <strain evidence="1 2">DSM 12816</strain>
    </source>
</reference>
<dbReference type="InterPro" id="IPR036249">
    <property type="entry name" value="Thioredoxin-like_sf"/>
</dbReference>
<dbReference type="RefSeq" id="WP_084234772.1">
    <property type="nucleotide sequence ID" value="NZ_FWXW01000005.1"/>
</dbReference>
<evidence type="ECO:0000313" key="1">
    <source>
        <dbReference type="EMBL" id="SMC69814.1"/>
    </source>
</evidence>
<dbReference type="CDD" id="cd02980">
    <property type="entry name" value="TRX_Fd_family"/>
    <property type="match status" value="1"/>
</dbReference>
<organism evidence="1 2">
    <name type="scientific">Papillibacter cinnamivorans DSM 12816</name>
    <dbReference type="NCBI Taxonomy" id="1122930"/>
    <lineage>
        <taxon>Bacteria</taxon>
        <taxon>Bacillati</taxon>
        <taxon>Bacillota</taxon>
        <taxon>Clostridia</taxon>
        <taxon>Eubacteriales</taxon>
        <taxon>Oscillospiraceae</taxon>
        <taxon>Papillibacter</taxon>
    </lineage>
</organism>
<dbReference type="SUPFAM" id="SSF52833">
    <property type="entry name" value="Thioredoxin-like"/>
    <property type="match status" value="1"/>
</dbReference>
<gene>
    <name evidence="1" type="ORF">SAMN02745168_2097</name>
</gene>
<evidence type="ECO:0000313" key="2">
    <source>
        <dbReference type="Proteomes" id="UP000192790"/>
    </source>
</evidence>
<accession>A0A1W2BAD4</accession>
<sequence>MTKITVCIGSACHLKGSYNVVTTFQSMIEEMNLTDKVELVLAFCLGQCQQAVCVQLDGELHSVSADSARQFFRENVLPRVS</sequence>
<name>A0A1W2BAD4_9FIRM</name>
<dbReference type="STRING" id="1122930.SAMN02745168_2097"/>
<dbReference type="AlphaFoldDB" id="A0A1W2BAD4"/>
<proteinExistence type="predicted"/>
<dbReference type="Gene3D" id="3.40.30.10">
    <property type="entry name" value="Glutaredoxin"/>
    <property type="match status" value="1"/>
</dbReference>
<dbReference type="Proteomes" id="UP000192790">
    <property type="component" value="Unassembled WGS sequence"/>
</dbReference>
<dbReference type="Pfam" id="PF01257">
    <property type="entry name" value="2Fe-2S_thioredx"/>
    <property type="match status" value="1"/>
</dbReference>
<dbReference type="OrthoDB" id="9807975at2"/>
<protein>
    <submittedName>
        <fullName evidence="1">Thioredoxin-like [2Fe-2S] ferredoxin</fullName>
    </submittedName>
</protein>
<keyword evidence="2" id="KW-1185">Reference proteome</keyword>